<proteinExistence type="predicted"/>
<reference evidence="1 2" key="1">
    <citation type="journal article" date="2013" name="Mar. Genomics">
        <title>Expression of sulfatases in Rhodopirellula baltica and the diversity of sulfatases in the genus Rhodopirellula.</title>
        <authorList>
            <person name="Wegner C.E."/>
            <person name="Richter-Heitmann T."/>
            <person name="Klindworth A."/>
            <person name="Klockow C."/>
            <person name="Richter M."/>
            <person name="Achstetter T."/>
            <person name="Glockner F.O."/>
            <person name="Harder J."/>
        </authorList>
    </citation>
    <scope>NUCLEOTIDE SEQUENCE [LARGE SCALE GENOMIC DNA]</scope>
    <source>
        <strain evidence="1 2">SM41</strain>
    </source>
</reference>
<keyword evidence="2" id="KW-1185">Reference proteome</keyword>
<dbReference type="Proteomes" id="UP000011885">
    <property type="component" value="Unassembled WGS sequence"/>
</dbReference>
<organism evidence="1 2">
    <name type="scientific">Rhodopirellula sallentina SM41</name>
    <dbReference type="NCBI Taxonomy" id="1263870"/>
    <lineage>
        <taxon>Bacteria</taxon>
        <taxon>Pseudomonadati</taxon>
        <taxon>Planctomycetota</taxon>
        <taxon>Planctomycetia</taxon>
        <taxon>Pirellulales</taxon>
        <taxon>Pirellulaceae</taxon>
        <taxon>Rhodopirellula</taxon>
    </lineage>
</organism>
<gene>
    <name evidence="1" type="ORF">RSSM_06111</name>
</gene>
<accession>M5TTM1</accession>
<comment type="caution">
    <text evidence="1">The sequence shown here is derived from an EMBL/GenBank/DDBJ whole genome shotgun (WGS) entry which is preliminary data.</text>
</comment>
<sequence length="44" mass="4845">MGGKSGLSKPYRRACLSNANARNDQGDIWRLESSSFVGFRSILV</sequence>
<evidence type="ECO:0000313" key="1">
    <source>
        <dbReference type="EMBL" id="EMI52399.1"/>
    </source>
</evidence>
<name>M5TTM1_9BACT</name>
<protein>
    <submittedName>
        <fullName evidence="1">Uncharacterized protein</fullName>
    </submittedName>
</protein>
<dbReference type="AlphaFoldDB" id="M5TTM1"/>
<dbReference type="EMBL" id="ANOH01000431">
    <property type="protein sequence ID" value="EMI52399.1"/>
    <property type="molecule type" value="Genomic_DNA"/>
</dbReference>
<evidence type="ECO:0000313" key="2">
    <source>
        <dbReference type="Proteomes" id="UP000011885"/>
    </source>
</evidence>